<dbReference type="InterPro" id="IPR026534">
    <property type="entry name" value="PRRC1"/>
</dbReference>
<evidence type="ECO:0000256" key="2">
    <source>
        <dbReference type="ARBA" id="ARBA00010298"/>
    </source>
</evidence>
<reference evidence="6" key="1">
    <citation type="submission" date="2017-11" db="EMBL/GenBank/DDBJ databases">
        <title>The sensing device of the deep-sea amphipod.</title>
        <authorList>
            <person name="Kobayashi H."/>
            <person name="Nagahama T."/>
            <person name="Arai W."/>
            <person name="Sasagawa Y."/>
            <person name="Umeda M."/>
            <person name="Hayashi T."/>
            <person name="Nikaido I."/>
            <person name="Watanabe H."/>
            <person name="Oguri K."/>
            <person name="Kitazato H."/>
            <person name="Fujioka K."/>
            <person name="Kido Y."/>
            <person name="Takami H."/>
        </authorList>
    </citation>
    <scope>NUCLEOTIDE SEQUENCE</scope>
    <source>
        <tissue evidence="6">Whole body</tissue>
    </source>
</reference>
<organism evidence="6">
    <name type="scientific">Hirondellea gigas</name>
    <dbReference type="NCBI Taxonomy" id="1518452"/>
    <lineage>
        <taxon>Eukaryota</taxon>
        <taxon>Metazoa</taxon>
        <taxon>Ecdysozoa</taxon>
        <taxon>Arthropoda</taxon>
        <taxon>Crustacea</taxon>
        <taxon>Multicrustacea</taxon>
        <taxon>Malacostraca</taxon>
        <taxon>Eumalacostraca</taxon>
        <taxon>Peracarida</taxon>
        <taxon>Amphipoda</taxon>
        <taxon>Amphilochidea</taxon>
        <taxon>Lysianassida</taxon>
        <taxon>Lysianassidira</taxon>
        <taxon>Lysianassoidea</taxon>
        <taxon>Lysianassidae</taxon>
        <taxon>Hirondellea</taxon>
    </lineage>
</organism>
<feature type="domain" description="Non-canonical purine NTP phosphatase/PRRC1" evidence="5">
    <location>
        <begin position="173"/>
        <end position="291"/>
    </location>
</feature>
<evidence type="ECO:0000313" key="6">
    <source>
        <dbReference type="EMBL" id="LAC21906.1"/>
    </source>
</evidence>
<dbReference type="AlphaFoldDB" id="A0A6A7FTG4"/>
<dbReference type="InterPro" id="IPR029001">
    <property type="entry name" value="ITPase-like_fam"/>
</dbReference>
<evidence type="ECO:0000259" key="5">
    <source>
        <dbReference type="Pfam" id="PF01931"/>
    </source>
</evidence>
<sequence>MVPSAQPAATLQTTSTVVPTPAPLLTSPPITSSIVASSNSQPAASPSVVPVVLPRSPATAAVASKPVTHTAVPDTKPMPVKPVSAAAPPPVTSQPKHPGLGLTTDGNSLTAGEEEGGGDSSGWVGWIRGTVSTVGMRMAQKAKTSMDTMITTLDPQMKEFLHSGGDLDLVVASDKEVKVSPVREAFQHVFGKATVSGQAPAASSEVAQQPVGIENCLAAAEKRINSIRSSNSLPHPSLPVLAVENCIAQLTPDCWYDIGVLLLDDPYHDIIMQITTQSTPIPEEWVAEARARTPADYHASSSGLAVTIGQVAASKLLVHHGLWHEAWCGVSRREMLHTAARSLATLYRAKLPHQ</sequence>
<dbReference type="PANTHER" id="PTHR23276">
    <property type="entry name" value="PROTEIN PRRC1"/>
    <property type="match status" value="1"/>
</dbReference>
<dbReference type="InterPro" id="IPR026533">
    <property type="entry name" value="NTPase/PRRC1"/>
</dbReference>
<dbReference type="GO" id="GO:0005794">
    <property type="term" value="C:Golgi apparatus"/>
    <property type="evidence" value="ECO:0007669"/>
    <property type="project" value="UniProtKB-SubCell"/>
</dbReference>
<comment type="subcellular location">
    <subcellularLocation>
        <location evidence="1">Golgi apparatus</location>
    </subcellularLocation>
</comment>
<keyword evidence="3" id="KW-0333">Golgi apparatus</keyword>
<feature type="region of interest" description="Disordered" evidence="4">
    <location>
        <begin position="1"/>
        <end position="22"/>
    </location>
</feature>
<feature type="region of interest" description="Disordered" evidence="4">
    <location>
        <begin position="58"/>
        <end position="124"/>
    </location>
</feature>
<dbReference type="GO" id="GO:0034237">
    <property type="term" value="F:protein kinase A regulatory subunit binding"/>
    <property type="evidence" value="ECO:0007669"/>
    <property type="project" value="TreeGrafter"/>
</dbReference>
<accession>A0A6A7FTG4</accession>
<name>A0A6A7FTG4_9CRUS</name>
<dbReference type="Pfam" id="PF01931">
    <property type="entry name" value="NTPase_I-T"/>
    <property type="match status" value="1"/>
</dbReference>
<evidence type="ECO:0000256" key="3">
    <source>
        <dbReference type="ARBA" id="ARBA00023034"/>
    </source>
</evidence>
<feature type="compositionally biased region" description="Polar residues" evidence="4">
    <location>
        <begin position="7"/>
        <end position="18"/>
    </location>
</feature>
<dbReference type="PANTHER" id="PTHR23276:SF2">
    <property type="entry name" value="PROTEIN PRRC1"/>
    <property type="match status" value="1"/>
</dbReference>
<evidence type="ECO:0000256" key="1">
    <source>
        <dbReference type="ARBA" id="ARBA00004555"/>
    </source>
</evidence>
<dbReference type="EMBL" id="IACT01002638">
    <property type="protein sequence ID" value="LAC21906.1"/>
    <property type="molecule type" value="mRNA"/>
</dbReference>
<dbReference type="SUPFAM" id="SSF52972">
    <property type="entry name" value="ITPase-like"/>
    <property type="match status" value="1"/>
</dbReference>
<evidence type="ECO:0000256" key="4">
    <source>
        <dbReference type="SAM" id="MobiDB-lite"/>
    </source>
</evidence>
<dbReference type="Gene3D" id="3.90.950.10">
    <property type="match status" value="1"/>
</dbReference>
<protein>
    <submittedName>
        <fullName evidence="6">Protein PRRC1-like isoform X2</fullName>
    </submittedName>
</protein>
<comment type="similarity">
    <text evidence="2">Belongs to the PRRC1 family.</text>
</comment>
<feature type="compositionally biased region" description="Low complexity" evidence="4">
    <location>
        <begin position="77"/>
        <end position="86"/>
    </location>
</feature>
<proteinExistence type="evidence at transcript level"/>